<keyword evidence="15" id="KW-1185">Reference proteome</keyword>
<comment type="caution">
    <text evidence="14">The sequence shown here is derived from an EMBL/GenBank/DDBJ whole genome shotgun (WGS) entry which is preliminary data.</text>
</comment>
<evidence type="ECO:0000256" key="7">
    <source>
        <dbReference type="ARBA" id="ARBA00023002"/>
    </source>
</evidence>
<evidence type="ECO:0000256" key="11">
    <source>
        <dbReference type="SAM" id="Phobius"/>
    </source>
</evidence>
<dbReference type="EC" id="1.6.5.9" evidence="3"/>
<dbReference type="OrthoDB" id="3244603at2759"/>
<evidence type="ECO:0000259" key="12">
    <source>
        <dbReference type="Pfam" id="PF07992"/>
    </source>
</evidence>
<dbReference type="GO" id="GO:0050136">
    <property type="term" value="F:NADH dehydrogenase (quinone) (non-electrogenic) activity"/>
    <property type="evidence" value="ECO:0007669"/>
    <property type="project" value="UniProtKB-EC"/>
</dbReference>
<evidence type="ECO:0000256" key="10">
    <source>
        <dbReference type="ARBA" id="ARBA00049010"/>
    </source>
</evidence>
<dbReference type="AlphaFoldDB" id="A0A2P6TPN2"/>
<evidence type="ECO:0000313" key="15">
    <source>
        <dbReference type="Proteomes" id="UP000239899"/>
    </source>
</evidence>
<proteinExistence type="inferred from homology"/>
<comment type="subcellular location">
    <subcellularLocation>
        <location evidence="1">Mitochondrion inner membrane</location>
        <topology evidence="1">Peripheral membrane protein</topology>
    </subcellularLocation>
</comment>
<evidence type="ECO:0000256" key="6">
    <source>
        <dbReference type="ARBA" id="ARBA00022827"/>
    </source>
</evidence>
<dbReference type="Proteomes" id="UP000239899">
    <property type="component" value="Unassembled WGS sequence"/>
</dbReference>
<evidence type="ECO:0000256" key="3">
    <source>
        <dbReference type="ARBA" id="ARBA00012637"/>
    </source>
</evidence>
<evidence type="ECO:0000256" key="4">
    <source>
        <dbReference type="ARBA" id="ARBA00022630"/>
    </source>
</evidence>
<feature type="domain" description="FAD/NAD(P)-binding" evidence="12">
    <location>
        <begin position="306"/>
        <end position="597"/>
    </location>
</feature>
<evidence type="ECO:0000256" key="8">
    <source>
        <dbReference type="ARBA" id="ARBA00023027"/>
    </source>
</evidence>
<comment type="catalytic activity">
    <reaction evidence="9">
        <text>a quinone + NADH + H(+) = a quinol + NAD(+)</text>
        <dbReference type="Rhea" id="RHEA:46160"/>
        <dbReference type="ChEBI" id="CHEBI:15378"/>
        <dbReference type="ChEBI" id="CHEBI:24646"/>
        <dbReference type="ChEBI" id="CHEBI:57540"/>
        <dbReference type="ChEBI" id="CHEBI:57945"/>
        <dbReference type="ChEBI" id="CHEBI:132124"/>
        <dbReference type="EC" id="1.6.5.9"/>
    </reaction>
</comment>
<dbReference type="Gene3D" id="3.50.50.100">
    <property type="match status" value="1"/>
</dbReference>
<keyword evidence="5" id="KW-0999">Mitochondrion inner membrane</keyword>
<dbReference type="SUPFAM" id="SSF51905">
    <property type="entry name" value="FAD/NAD(P)-binding domain"/>
    <property type="match status" value="2"/>
</dbReference>
<evidence type="ECO:0000256" key="9">
    <source>
        <dbReference type="ARBA" id="ARBA00047599"/>
    </source>
</evidence>
<gene>
    <name evidence="14" type="ORF">C2E21_5122</name>
</gene>
<accession>A0A2P6TPN2</accession>
<dbReference type="InterPro" id="IPR023753">
    <property type="entry name" value="FAD/NAD-binding_dom"/>
</dbReference>
<evidence type="ECO:0000256" key="2">
    <source>
        <dbReference type="ARBA" id="ARBA00005272"/>
    </source>
</evidence>
<dbReference type="PRINTS" id="PR00368">
    <property type="entry name" value="FADPNR"/>
</dbReference>
<organism evidence="14 15">
    <name type="scientific">Chlorella sorokiniana</name>
    <name type="common">Freshwater green alga</name>
    <dbReference type="NCBI Taxonomy" id="3076"/>
    <lineage>
        <taxon>Eukaryota</taxon>
        <taxon>Viridiplantae</taxon>
        <taxon>Chlorophyta</taxon>
        <taxon>core chlorophytes</taxon>
        <taxon>Trebouxiophyceae</taxon>
        <taxon>Chlorellales</taxon>
        <taxon>Chlorellaceae</taxon>
        <taxon>Chlorella clade</taxon>
        <taxon>Chlorella</taxon>
    </lineage>
</organism>
<evidence type="ECO:0000313" key="14">
    <source>
        <dbReference type="EMBL" id="PRW55994.1"/>
    </source>
</evidence>
<comment type="catalytic activity">
    <reaction evidence="10">
        <text>a ubiquinone + NADH + H(+) = a ubiquinol + NAD(+)</text>
        <dbReference type="Rhea" id="RHEA:23152"/>
        <dbReference type="Rhea" id="RHEA-COMP:9565"/>
        <dbReference type="Rhea" id="RHEA-COMP:9566"/>
        <dbReference type="ChEBI" id="CHEBI:15378"/>
        <dbReference type="ChEBI" id="CHEBI:16389"/>
        <dbReference type="ChEBI" id="CHEBI:17976"/>
        <dbReference type="ChEBI" id="CHEBI:57540"/>
        <dbReference type="ChEBI" id="CHEBI:57945"/>
    </reaction>
</comment>
<feature type="transmembrane region" description="Helical" evidence="11">
    <location>
        <begin position="104"/>
        <end position="127"/>
    </location>
</feature>
<dbReference type="InterPro" id="IPR036188">
    <property type="entry name" value="FAD/NAD-bd_sf"/>
</dbReference>
<reference evidence="14 15" key="1">
    <citation type="journal article" date="2018" name="Plant J.">
        <title>Genome sequences of Chlorella sorokiniana UTEX 1602 and Micractinium conductrix SAG 241.80: implications to maltose excretion by a green alga.</title>
        <authorList>
            <person name="Arriola M.B."/>
            <person name="Velmurugan N."/>
            <person name="Zhang Y."/>
            <person name="Plunkett M.H."/>
            <person name="Hondzo H."/>
            <person name="Barney B.M."/>
        </authorList>
    </citation>
    <scope>NUCLEOTIDE SEQUENCE [LARGE SCALE GENOMIC DNA]</scope>
    <source>
        <strain evidence="15">UTEX 1602</strain>
    </source>
</reference>
<evidence type="ECO:0000259" key="13">
    <source>
        <dbReference type="Pfam" id="PF22366"/>
    </source>
</evidence>
<keyword evidence="5" id="KW-0496">Mitochondrion</keyword>
<name>A0A2P6TPN2_CHLSO</name>
<dbReference type="STRING" id="3076.A0A2P6TPN2"/>
<dbReference type="InterPro" id="IPR045024">
    <property type="entry name" value="NDH-2"/>
</dbReference>
<dbReference type="InterPro" id="IPR054585">
    <property type="entry name" value="NDH2-like_C"/>
</dbReference>
<keyword evidence="8" id="KW-0520">NAD</keyword>
<keyword evidence="11" id="KW-1133">Transmembrane helix</keyword>
<protein>
    <recommendedName>
        <fullName evidence="3">NADH:ubiquinone reductase (non-electrogenic)</fullName>
        <ecNumber evidence="3">1.6.5.9</ecNumber>
    </recommendedName>
</protein>
<dbReference type="Pfam" id="PF22366">
    <property type="entry name" value="NDH2_C"/>
    <property type="match status" value="1"/>
</dbReference>
<dbReference type="Pfam" id="PF07992">
    <property type="entry name" value="Pyr_redox_2"/>
    <property type="match status" value="1"/>
</dbReference>
<comment type="similarity">
    <text evidence="2">Belongs to the NADH dehydrogenase family.</text>
</comment>
<evidence type="ECO:0000256" key="1">
    <source>
        <dbReference type="ARBA" id="ARBA00004637"/>
    </source>
</evidence>
<dbReference type="PANTHER" id="PTHR43706:SF13">
    <property type="entry name" value="NADH DEHYDROGENASE-RELATED"/>
    <property type="match status" value="1"/>
</dbReference>
<dbReference type="PANTHER" id="PTHR43706">
    <property type="entry name" value="NADH DEHYDROGENASE"/>
    <property type="match status" value="1"/>
</dbReference>
<evidence type="ECO:0000256" key="5">
    <source>
        <dbReference type="ARBA" id="ARBA00022792"/>
    </source>
</evidence>
<keyword evidence="4" id="KW-0285">Flavoprotein</keyword>
<keyword evidence="6" id="KW-0274">FAD</keyword>
<keyword evidence="11" id="KW-0812">Transmembrane</keyword>
<sequence>MYMHGSLRRLLARKQGLQAQLPQTPAQLKQLDGAWIEYKELLIKFSAGKAWTGVETEVVRVGEEMWQASEQAARIMLSRLQRLHAIGVVYNDVMGRRALVAIPGFSSFCAGLCSIYCLVTLVFLGWLSVALRCFGFPAYTQQMRARLGTITIELYALVLSFELGNAYQVLFGSDAFDGHVGVLQMAQSVTLVAEGSRPRSQQELQAKLAAFQQGLVAKLAAQLRLATQHWARRALSRPGGRLLGGSSSTNATLYHCGAGAGACPAGLAAAEGGFGGSWIARQLHTTPSDAVKMAGSVLPLTTGRQRLVVLGTGWGGARLVRDIDPSKYDITVISPRNHMVFTPLLASTCVGTIESRSVTVPIVDIQPALKKPTNFYYSAHCKAIHHEDKLVECCTEDGLRFFVQYDQLCISTGSQGSTFGIPGVEQHTHFLRDASHSTRIREKLVDCWNAANIPGRSPLERDRLLHVVIVGGGPTGVEVAGELADFMNRDLRKIDPTRARDMRVTIIEANELLGSFDASLREYTARKLTKEGVQLVKGVVMEVREKEIELQDGSILPYGLCIWSTGVGPTPFVLSLPFAKTPRGRLAVDDRLRVLMPPKLRPNGHVWADGEKGPGPQTMKEVSMRQDEEDTDQHRDWQPAGGIYALGDCCAQAENPLPALAQVAEQQGKYLARVLNAQAGQLEAPEAEPFQYRHLGSMASIGGTSAVLELGDAKKPFVSWGGFTSWVAWRSAYLTRLGTLKHRAYVAGDWTLTLLFGRDISRW</sequence>
<keyword evidence="7" id="KW-0560">Oxidoreductase</keyword>
<dbReference type="GO" id="GO:0005743">
    <property type="term" value="C:mitochondrial inner membrane"/>
    <property type="evidence" value="ECO:0007669"/>
    <property type="project" value="UniProtKB-SubCell"/>
</dbReference>
<keyword evidence="11" id="KW-0472">Membrane</keyword>
<feature type="domain" description="External alternative NADH-ubiquinone oxidoreductase-like C-terminal" evidence="13">
    <location>
        <begin position="694"/>
        <end position="759"/>
    </location>
</feature>
<dbReference type="EMBL" id="LHPG02000009">
    <property type="protein sequence ID" value="PRW55994.1"/>
    <property type="molecule type" value="Genomic_DNA"/>
</dbReference>